<evidence type="ECO:0000313" key="2">
    <source>
        <dbReference type="EMBL" id="MBF4273837.1"/>
    </source>
</evidence>
<keyword evidence="1" id="KW-1133">Transmembrane helix</keyword>
<protein>
    <submittedName>
        <fullName evidence="2">Uncharacterized protein</fullName>
    </submittedName>
</protein>
<accession>A0AAW4AL64</accession>
<keyword evidence="1" id="KW-0812">Transmembrane</keyword>
<dbReference type="EMBL" id="RDOM01000070">
    <property type="protein sequence ID" value="MBF4273837.1"/>
    <property type="molecule type" value="Genomic_DNA"/>
</dbReference>
<comment type="caution">
    <text evidence="2">The sequence shown here is derived from an EMBL/GenBank/DDBJ whole genome shotgun (WGS) entry which is preliminary data.</text>
</comment>
<organism evidence="2 3">
    <name type="scientific">Vibrio anguillarum</name>
    <name type="common">Listonella anguillarum</name>
    <dbReference type="NCBI Taxonomy" id="55601"/>
    <lineage>
        <taxon>Bacteria</taxon>
        <taxon>Pseudomonadati</taxon>
        <taxon>Pseudomonadota</taxon>
        <taxon>Gammaproteobacteria</taxon>
        <taxon>Vibrionales</taxon>
        <taxon>Vibrionaceae</taxon>
        <taxon>Vibrio</taxon>
    </lineage>
</organism>
<dbReference type="KEGG" id="vau:VANGNB10_cI2616c"/>
<proteinExistence type="predicted"/>
<dbReference type="RefSeq" id="WP_041947038.1">
    <property type="nucleotide sequence ID" value="NZ_CP020534.1"/>
</dbReference>
<evidence type="ECO:0000256" key="1">
    <source>
        <dbReference type="SAM" id="Phobius"/>
    </source>
</evidence>
<dbReference type="Proteomes" id="UP000722957">
    <property type="component" value="Unassembled WGS sequence"/>
</dbReference>
<evidence type="ECO:0000313" key="3">
    <source>
        <dbReference type="Proteomes" id="UP000722957"/>
    </source>
</evidence>
<feature type="transmembrane region" description="Helical" evidence="1">
    <location>
        <begin position="379"/>
        <end position="400"/>
    </location>
</feature>
<name>A0AAW4AL64_VIBAN</name>
<reference evidence="2 3" key="1">
    <citation type="journal article" date="2021" name="PeerJ">
        <title>Analysis of 44 Vibrio anguillarum genomes reveals high genetic diversity.</title>
        <authorList>
            <person name="Hansen M.J."/>
            <person name="Dalsgaard I."/>
        </authorList>
    </citation>
    <scope>NUCLEOTIDE SEQUENCE [LARGE SCALE GENOMIC DNA]</scope>
    <source>
        <strain evidence="2 3">17-16730-2A</strain>
    </source>
</reference>
<keyword evidence="1" id="KW-0472">Membrane</keyword>
<feature type="transmembrane region" description="Helical" evidence="1">
    <location>
        <begin position="271"/>
        <end position="290"/>
    </location>
</feature>
<dbReference type="AlphaFoldDB" id="A0AAW4AL64"/>
<sequence>MSPKELHQLIQQLQPKWSADGSKLQATAVLDEALLRALTQGVEDNFIHEMVTINGNLRVRKLETVNEAQYGKDISFEFNFRGEVAPVFSSIEKLVQANPVTPPKSFIIYQSADSNSFYDSMDDECNPSGEIKHYLEISEIWKTLKGCCDHSGSIAEITFLYRKKLTLRSIYNPKVLKQEFDGLDRFTRILKDLDSDSHKDGKTHILQNSLVGLLGHIPEKERFEYLLLNFTKFTSRFDDAYHAYVVGFSFDDLRKEHEERYREYMVKINDIVSSSLIKALMIPGALYLTATRTLAIQSSKSLANATEAGIVNVGIGIAAIAICMIYWWILCNESSSLSSIKVEYKSLMGRLRDKSADAHRAIEDYIEVLDKKITNAESAIGMLKVINVISVLASVIWVLWRFFA</sequence>
<feature type="transmembrane region" description="Helical" evidence="1">
    <location>
        <begin position="310"/>
        <end position="329"/>
    </location>
</feature>
<gene>
    <name evidence="2" type="ORF">EAY07_17750</name>
</gene>